<accession>G2GMZ6</accession>
<evidence type="ECO:0008006" key="3">
    <source>
        <dbReference type="Google" id="ProtNLM"/>
    </source>
</evidence>
<keyword evidence="2" id="KW-1185">Reference proteome</keyword>
<gene>
    <name evidence="1" type="ORF">SZN_34507</name>
</gene>
<dbReference type="Proteomes" id="UP000004217">
    <property type="component" value="Unassembled WGS sequence"/>
</dbReference>
<reference evidence="1 2" key="1">
    <citation type="submission" date="2011-08" db="EMBL/GenBank/DDBJ databases">
        <authorList>
            <person name="Lin Y."/>
            <person name="Hao X."/>
            <person name="Johnstone L."/>
            <person name="Miller S.J."/>
            <person name="Wei G."/>
            <person name="Rensing C."/>
        </authorList>
    </citation>
    <scope>NUCLEOTIDE SEQUENCE [LARGE SCALE GENOMIC DNA]</scope>
    <source>
        <strain evidence="1 2">K42</strain>
    </source>
</reference>
<dbReference type="EMBL" id="AGBF01000265">
    <property type="protein sequence ID" value="EGX55120.1"/>
    <property type="molecule type" value="Genomic_DNA"/>
</dbReference>
<dbReference type="RefSeq" id="WP_007504099.1">
    <property type="nucleotide sequence ID" value="NZ_AGBF01000265.1"/>
</dbReference>
<dbReference type="PATRIC" id="fig|700597.3.peg.6732"/>
<evidence type="ECO:0000313" key="1">
    <source>
        <dbReference type="EMBL" id="EGX55120.1"/>
    </source>
</evidence>
<name>G2GMZ6_9ACTN</name>
<proteinExistence type="predicted"/>
<sequence>MTEDVSRPTPAEGVAAAVEAVPGVAFLAPGLAARLRSARPARRPGDGVRLRPEGGGWHVGVHVVAGRGTRTLDVARAVRAAVQAHLASAEPGRPAARVTVTVTGLL</sequence>
<protein>
    <recommendedName>
        <fullName evidence="3">Asp23/Gls24 family envelope stress response protein</fullName>
    </recommendedName>
</protein>
<evidence type="ECO:0000313" key="2">
    <source>
        <dbReference type="Proteomes" id="UP000004217"/>
    </source>
</evidence>
<comment type="caution">
    <text evidence="1">The sequence shown here is derived from an EMBL/GenBank/DDBJ whole genome shotgun (WGS) entry which is preliminary data.</text>
</comment>
<dbReference type="AlphaFoldDB" id="G2GMZ6"/>
<organism evidence="1 2">
    <name type="scientific">Streptomyces zinciresistens K42</name>
    <dbReference type="NCBI Taxonomy" id="700597"/>
    <lineage>
        <taxon>Bacteria</taxon>
        <taxon>Bacillati</taxon>
        <taxon>Actinomycetota</taxon>
        <taxon>Actinomycetes</taxon>
        <taxon>Kitasatosporales</taxon>
        <taxon>Streptomycetaceae</taxon>
        <taxon>Streptomyces</taxon>
    </lineage>
</organism>